<name>A0A813HU31_POLGL</name>
<reference evidence="2" key="1">
    <citation type="submission" date="2021-02" db="EMBL/GenBank/DDBJ databases">
        <authorList>
            <person name="Dougan E. K."/>
            <person name="Rhodes N."/>
            <person name="Thang M."/>
            <person name="Chan C."/>
        </authorList>
    </citation>
    <scope>NUCLEOTIDE SEQUENCE</scope>
</reference>
<dbReference type="AlphaFoldDB" id="A0A813HU31"/>
<feature type="compositionally biased region" description="Low complexity" evidence="1">
    <location>
        <begin position="193"/>
        <end position="217"/>
    </location>
</feature>
<organism evidence="2 3">
    <name type="scientific">Polarella glacialis</name>
    <name type="common">Dinoflagellate</name>
    <dbReference type="NCBI Taxonomy" id="89957"/>
    <lineage>
        <taxon>Eukaryota</taxon>
        <taxon>Sar</taxon>
        <taxon>Alveolata</taxon>
        <taxon>Dinophyceae</taxon>
        <taxon>Suessiales</taxon>
        <taxon>Suessiaceae</taxon>
        <taxon>Polarella</taxon>
    </lineage>
</organism>
<protein>
    <submittedName>
        <fullName evidence="2">Uncharacterized protein</fullName>
    </submittedName>
</protein>
<dbReference type="EMBL" id="CAJNNV010032771">
    <property type="protein sequence ID" value="CAE8641006.1"/>
    <property type="molecule type" value="Genomic_DNA"/>
</dbReference>
<dbReference type="Proteomes" id="UP000654075">
    <property type="component" value="Unassembled WGS sequence"/>
</dbReference>
<evidence type="ECO:0000256" key="1">
    <source>
        <dbReference type="SAM" id="MobiDB-lite"/>
    </source>
</evidence>
<evidence type="ECO:0000313" key="3">
    <source>
        <dbReference type="Proteomes" id="UP000654075"/>
    </source>
</evidence>
<sequence>MWWFSCVLDGMELGAIEVQPTSGEPMRLMYTSGNLACVTTHSRQAGVSGCLPMDILAPCDFYECLVRVPRADIRQLIVKPLGLRSELVEEAVNHVPGLKVRDIFPGSLFSEWNVRCKNACPRDQLLPGDRITLVQDELVPSTMRRALGSERLVAVDRQLRMRVLRADAALMAQSGGGLLEMVEQYRQSFLQGHSPTPQQQHHQHHQQQTVHQSPSQHLRSSISRQCHRISPPSSSIGRLLSSVTRRRHCGNHRGQHHNQPFNFSK</sequence>
<evidence type="ECO:0000313" key="2">
    <source>
        <dbReference type="EMBL" id="CAE8641006.1"/>
    </source>
</evidence>
<comment type="caution">
    <text evidence="2">The sequence shown here is derived from an EMBL/GenBank/DDBJ whole genome shotgun (WGS) entry which is preliminary data.</text>
</comment>
<accession>A0A813HU31</accession>
<proteinExistence type="predicted"/>
<keyword evidence="3" id="KW-1185">Reference proteome</keyword>
<gene>
    <name evidence="2" type="ORF">PGLA1383_LOCUS55733</name>
</gene>
<feature type="region of interest" description="Disordered" evidence="1">
    <location>
        <begin position="191"/>
        <end position="240"/>
    </location>
</feature>